<dbReference type="SUPFAM" id="SSF50249">
    <property type="entry name" value="Nucleic acid-binding proteins"/>
    <property type="match status" value="1"/>
</dbReference>
<dbReference type="Proteomes" id="UP000253509">
    <property type="component" value="Unassembled WGS sequence"/>
</dbReference>
<keyword evidence="6" id="KW-1185">Reference proteome</keyword>
<evidence type="ECO:0000256" key="1">
    <source>
        <dbReference type="ARBA" id="ARBA00023125"/>
    </source>
</evidence>
<comment type="caution">
    <text evidence="5">The sequence shown here is derived from an EMBL/GenBank/DDBJ whole genome shotgun (WGS) entry which is preliminary data.</text>
</comment>
<dbReference type="CDD" id="cd04496">
    <property type="entry name" value="SSB_OBF"/>
    <property type="match status" value="1"/>
</dbReference>
<protein>
    <recommendedName>
        <fullName evidence="2 3">Single-stranded DNA-binding protein</fullName>
    </recommendedName>
</protein>
<proteinExistence type="predicted"/>
<accession>A0A366INY2</accession>
<feature type="region of interest" description="Disordered" evidence="4">
    <location>
        <begin position="84"/>
        <end position="151"/>
    </location>
</feature>
<dbReference type="AlphaFoldDB" id="A0A366INY2"/>
<dbReference type="GO" id="GO:0006260">
    <property type="term" value="P:DNA replication"/>
    <property type="evidence" value="ECO:0007669"/>
    <property type="project" value="InterPro"/>
</dbReference>
<dbReference type="InterPro" id="IPR012340">
    <property type="entry name" value="NA-bd_OB-fold"/>
</dbReference>
<evidence type="ECO:0000256" key="2">
    <source>
        <dbReference type="PIRNR" id="PIRNR002070"/>
    </source>
</evidence>
<evidence type="ECO:0000256" key="3">
    <source>
        <dbReference type="RuleBase" id="RU000524"/>
    </source>
</evidence>
<dbReference type="RefSeq" id="WP_181778637.1">
    <property type="nucleotide sequence ID" value="NZ_QNSB01000003.1"/>
</dbReference>
<dbReference type="Gene3D" id="2.40.50.140">
    <property type="entry name" value="Nucleic acid-binding proteins"/>
    <property type="match status" value="1"/>
</dbReference>
<sequence>MADITIVGTITEPALRFTQSGKAVLGFSLAENHSKKDQNGQWQDDGTTWRKVSVWDRKAEALAEVLQKGDRVIVVGTERMREFEAKDGSKGQSLELNAREVGKVPKLQKQDQGGGYRQGGYTGQEHQPQGGWAQNPQTDPWASGPSGEPPF</sequence>
<dbReference type="Pfam" id="PF00436">
    <property type="entry name" value="SSB"/>
    <property type="match status" value="1"/>
</dbReference>
<dbReference type="GO" id="GO:0009295">
    <property type="term" value="C:nucleoid"/>
    <property type="evidence" value="ECO:0007669"/>
    <property type="project" value="TreeGrafter"/>
</dbReference>
<evidence type="ECO:0000313" key="5">
    <source>
        <dbReference type="EMBL" id="RBP73049.1"/>
    </source>
</evidence>
<dbReference type="NCBIfam" id="TIGR00621">
    <property type="entry name" value="ssb"/>
    <property type="match status" value="1"/>
</dbReference>
<dbReference type="PANTHER" id="PTHR10302">
    <property type="entry name" value="SINGLE-STRANDED DNA-BINDING PROTEIN"/>
    <property type="match status" value="1"/>
</dbReference>
<dbReference type="PROSITE" id="PS50935">
    <property type="entry name" value="SSB"/>
    <property type="match status" value="1"/>
</dbReference>
<dbReference type="InterPro" id="IPR011344">
    <property type="entry name" value="ssDNA-bd"/>
</dbReference>
<dbReference type="EMBL" id="QNSB01000003">
    <property type="protein sequence ID" value="RBP73049.1"/>
    <property type="molecule type" value="Genomic_DNA"/>
</dbReference>
<keyword evidence="1 2" id="KW-0238">DNA-binding</keyword>
<dbReference type="GO" id="GO:0003697">
    <property type="term" value="F:single-stranded DNA binding"/>
    <property type="evidence" value="ECO:0007669"/>
    <property type="project" value="InterPro"/>
</dbReference>
<name>A0A366INY2_9MICO</name>
<gene>
    <name evidence="5" type="ORF">DFO65_103344</name>
</gene>
<dbReference type="PIRSF" id="PIRSF002070">
    <property type="entry name" value="SSB"/>
    <property type="match status" value="1"/>
</dbReference>
<reference evidence="5 6" key="1">
    <citation type="submission" date="2018-06" db="EMBL/GenBank/DDBJ databases">
        <title>Freshwater and sediment microbial communities from various areas in North America, analyzing microbe dynamics in response to fracking.</title>
        <authorList>
            <person name="Lamendella R."/>
        </authorList>
    </citation>
    <scope>NUCLEOTIDE SEQUENCE [LARGE SCALE GENOMIC DNA]</scope>
    <source>
        <strain evidence="5 6">3b_TX</strain>
    </source>
</reference>
<evidence type="ECO:0000256" key="4">
    <source>
        <dbReference type="SAM" id="MobiDB-lite"/>
    </source>
</evidence>
<dbReference type="PANTHER" id="PTHR10302:SF0">
    <property type="entry name" value="SINGLE-STRANDED DNA-BINDING PROTEIN, MITOCHONDRIAL"/>
    <property type="match status" value="1"/>
</dbReference>
<dbReference type="InterPro" id="IPR000424">
    <property type="entry name" value="Primosome_PriB/ssb"/>
</dbReference>
<organism evidence="5 6">
    <name type="scientific">Brevibacterium celere</name>
    <dbReference type="NCBI Taxonomy" id="225845"/>
    <lineage>
        <taxon>Bacteria</taxon>
        <taxon>Bacillati</taxon>
        <taxon>Actinomycetota</taxon>
        <taxon>Actinomycetes</taxon>
        <taxon>Micrococcales</taxon>
        <taxon>Brevibacteriaceae</taxon>
        <taxon>Brevibacterium</taxon>
    </lineage>
</organism>
<feature type="compositionally biased region" description="Gly residues" evidence="4">
    <location>
        <begin position="112"/>
        <end position="122"/>
    </location>
</feature>
<evidence type="ECO:0000313" key="6">
    <source>
        <dbReference type="Proteomes" id="UP000253509"/>
    </source>
</evidence>